<dbReference type="Gene3D" id="1.10.510.10">
    <property type="entry name" value="Transferase(Phosphotransferase) domain 1"/>
    <property type="match status" value="1"/>
</dbReference>
<evidence type="ECO:0000256" key="17">
    <source>
        <dbReference type="SAM" id="SignalP"/>
    </source>
</evidence>
<feature type="compositionally biased region" description="Polar residues" evidence="16">
    <location>
        <begin position="1488"/>
        <end position="1504"/>
    </location>
</feature>
<dbReference type="SUPFAM" id="SSF53822">
    <property type="entry name" value="Periplasmic binding protein-like I"/>
    <property type="match status" value="1"/>
</dbReference>
<dbReference type="SMART" id="SM00044">
    <property type="entry name" value="CYCc"/>
    <property type="match status" value="1"/>
</dbReference>
<dbReference type="GO" id="GO:0035556">
    <property type="term" value="P:intracellular signal transduction"/>
    <property type="evidence" value="ECO:0007669"/>
    <property type="project" value="InterPro"/>
</dbReference>
<dbReference type="Gene3D" id="3.40.50.2300">
    <property type="match status" value="2"/>
</dbReference>
<dbReference type="InterPro" id="IPR000719">
    <property type="entry name" value="Prot_kinase_dom"/>
</dbReference>
<dbReference type="InterPro" id="IPR011009">
    <property type="entry name" value="Kinase-like_dom_sf"/>
</dbReference>
<dbReference type="EMBL" id="IACT01004888">
    <property type="protein sequence ID" value="LAC24062.1"/>
    <property type="molecule type" value="mRNA"/>
</dbReference>
<dbReference type="GO" id="GO:0004672">
    <property type="term" value="F:protein kinase activity"/>
    <property type="evidence" value="ECO:0007669"/>
    <property type="project" value="InterPro"/>
</dbReference>
<dbReference type="PROSITE" id="PS50125">
    <property type="entry name" value="GUANYLATE_CYCLASE_2"/>
    <property type="match status" value="1"/>
</dbReference>
<evidence type="ECO:0000256" key="4">
    <source>
        <dbReference type="ARBA" id="ARBA00022692"/>
    </source>
</evidence>
<evidence type="ECO:0000256" key="11">
    <source>
        <dbReference type="ARBA" id="ARBA00023180"/>
    </source>
</evidence>
<organism evidence="20">
    <name type="scientific">Hirondellea gigas</name>
    <dbReference type="NCBI Taxonomy" id="1518452"/>
    <lineage>
        <taxon>Eukaryota</taxon>
        <taxon>Metazoa</taxon>
        <taxon>Ecdysozoa</taxon>
        <taxon>Arthropoda</taxon>
        <taxon>Crustacea</taxon>
        <taxon>Multicrustacea</taxon>
        <taxon>Malacostraca</taxon>
        <taxon>Eumalacostraca</taxon>
        <taxon>Peracarida</taxon>
        <taxon>Amphipoda</taxon>
        <taxon>Amphilochidea</taxon>
        <taxon>Lysianassida</taxon>
        <taxon>Lysianassidira</taxon>
        <taxon>Lysianassoidea</taxon>
        <taxon>Lysianassidae</taxon>
        <taxon>Hirondellea</taxon>
    </lineage>
</organism>
<evidence type="ECO:0000256" key="2">
    <source>
        <dbReference type="ARBA" id="ARBA00004479"/>
    </source>
</evidence>
<evidence type="ECO:0000256" key="8">
    <source>
        <dbReference type="ARBA" id="ARBA00023134"/>
    </source>
</evidence>
<protein>
    <recommendedName>
        <fullName evidence="3 15">Guanylate cyclase</fullName>
        <ecNumber evidence="3 15">4.6.1.2</ecNumber>
    </recommendedName>
</protein>
<dbReference type="Gene3D" id="3.30.70.1230">
    <property type="entry name" value="Nucleotide cyclase"/>
    <property type="match status" value="1"/>
</dbReference>
<dbReference type="PROSITE" id="PS00452">
    <property type="entry name" value="GUANYLATE_CYCLASE_1"/>
    <property type="match status" value="1"/>
</dbReference>
<dbReference type="EC" id="4.6.1.2" evidence="3 15"/>
<dbReference type="Pfam" id="PF00211">
    <property type="entry name" value="Guanylate_cyc"/>
    <property type="match status" value="1"/>
</dbReference>
<keyword evidence="12 14" id="KW-0456">Lyase</keyword>
<dbReference type="InterPro" id="IPR029787">
    <property type="entry name" value="Nucleotide_cyclase"/>
</dbReference>
<dbReference type="SUPFAM" id="SSF55073">
    <property type="entry name" value="Nucleotide cyclase"/>
    <property type="match status" value="1"/>
</dbReference>
<evidence type="ECO:0000256" key="6">
    <source>
        <dbReference type="ARBA" id="ARBA00022741"/>
    </source>
</evidence>
<evidence type="ECO:0000259" key="18">
    <source>
        <dbReference type="PROSITE" id="PS50011"/>
    </source>
</evidence>
<keyword evidence="7" id="KW-1133">Transmembrane helix</keyword>
<dbReference type="GO" id="GO:0007168">
    <property type="term" value="P:receptor guanylyl cyclase signaling pathway"/>
    <property type="evidence" value="ECO:0007669"/>
    <property type="project" value="TreeGrafter"/>
</dbReference>
<evidence type="ECO:0000256" key="14">
    <source>
        <dbReference type="RuleBase" id="RU000405"/>
    </source>
</evidence>
<feature type="chain" id="PRO_5025448414" description="Guanylate cyclase" evidence="17">
    <location>
        <begin position="37"/>
        <end position="1601"/>
    </location>
</feature>
<feature type="region of interest" description="Disordered" evidence="16">
    <location>
        <begin position="1445"/>
        <end position="1466"/>
    </location>
</feature>
<dbReference type="InterPro" id="IPR028082">
    <property type="entry name" value="Peripla_BP_I"/>
</dbReference>
<dbReference type="Pfam" id="PF01094">
    <property type="entry name" value="ANF_receptor"/>
    <property type="match status" value="1"/>
</dbReference>
<dbReference type="InterPro" id="IPR001828">
    <property type="entry name" value="ANF_lig-bd_rcpt"/>
</dbReference>
<dbReference type="PROSITE" id="PS50011">
    <property type="entry name" value="PROTEIN_KINASE_DOM"/>
    <property type="match status" value="1"/>
</dbReference>
<dbReference type="CDD" id="cd07302">
    <property type="entry name" value="CHD"/>
    <property type="match status" value="1"/>
</dbReference>
<evidence type="ECO:0000256" key="16">
    <source>
        <dbReference type="SAM" id="MobiDB-lite"/>
    </source>
</evidence>
<proteinExistence type="evidence at transcript level"/>
<dbReference type="PANTHER" id="PTHR11920:SF474">
    <property type="entry name" value="RECEPTOR-TYPE GUANYLATE CYCLASE GYC76C"/>
    <property type="match status" value="1"/>
</dbReference>
<dbReference type="SUPFAM" id="SSF56112">
    <property type="entry name" value="Protein kinase-like (PK-like)"/>
    <property type="match status" value="1"/>
</dbReference>
<feature type="signal peptide" evidence="17">
    <location>
        <begin position="1"/>
        <end position="36"/>
    </location>
</feature>
<feature type="region of interest" description="Disordered" evidence="16">
    <location>
        <begin position="1408"/>
        <end position="1432"/>
    </location>
</feature>
<evidence type="ECO:0000256" key="12">
    <source>
        <dbReference type="ARBA" id="ARBA00023239"/>
    </source>
</evidence>
<feature type="region of interest" description="Disordered" evidence="16">
    <location>
        <begin position="1582"/>
        <end position="1601"/>
    </location>
</feature>
<keyword evidence="11" id="KW-0325">Glycoprotein</keyword>
<evidence type="ECO:0000256" key="7">
    <source>
        <dbReference type="ARBA" id="ARBA00022989"/>
    </source>
</evidence>
<dbReference type="InterPro" id="IPR001054">
    <property type="entry name" value="A/G_cyclase"/>
</dbReference>
<sequence length="1601" mass="181637">MTRSDSRDSWRVAWPSPPWALCLFLLFFGNVSEVTTQRFSSTAATAARNLTSTSGNVAKIPVLHHHEVASQADKDKNLVLSKGDELDPVNISEGINLNLSTNVVNNIAKDIWNAQVQSEPSTQSVSRNYNGRYVNSYLDNSILRHYESNDSSEKWQRRKRVNEGEMMYKYTYGYVFKPNESFINIDSNISSSAIPTKILENTNVNEIVKRSVGSNSPTNTKILNFSRQRVVDQQEFTNRYVYSGTYSAKHRRSDTRVARFASNRSGEDEEECLIGHKHPLVAEGAKTLLLGVLMTQVGTVRERLGLKIPGAVTYAVSYVNENNILPEDYILQFQMRDTRGDVVVSTKHVTDFTCEHVNGFIGPEHTCNVEATIAAAHNLPMISYACSDATMLPFNTFSRTNPSEKPLLRVTVETLRHFNWNKFSIIYMEEFSTMAETLDQLAKHNNMTVNHKMVASHSEQFPNIISETKNATRIYVFLAHRVEVWQMLLTMSLSGLMKPGVKNEYMLIYVDREEYKPTDWVTYMFDKSSSEVQQNSTQQCLSEKEKLTTFDQTFMVIGNRAPVGTIKVLEDKVRYYNTKAPFCLGVYNNRKLYRGRPRPTVLEKKHLPYLSLSYLYDSVVQYALAVRRLYDKSGNTTVKEVARNGEGIIDQLRNHTYQSILGYSVTMDERAQSEGNYSVYFFHGHPNCSDPSMEFPCSHCLVKISDFVDYELDTNIQISLRDEPECGYDGSLCPDDSEYVRRVIAMVMGGLMVLVIFWSTIQYRKWKYEQEIAGLQWRINKKELCQFNCGYAFGSKTSLASVVSHDFHGQLYFQSLADYRGTVVCLKKIVIEHKNHKKLDLSRPVMKEIRKMREMKQDNICNLVGAYLDGKSVTLVTEYCHRGSLEDILENEDIKLDELFVASLVHDLLRGMRFLHSHYGSHGNLKSSNCVVTGRWVLQVTDYGLHDLRKEVWRNVNTEELDMKTGDGMRFLKSQLWRAPELLRENPMDPGTKEGDVYSFGIILHEIIGRQGPFAINNGEGPNYADILKDVKKGQTCSGNLRRPTLLELTEMPFGSNSHVINVMQTCWTEDPMKRTDFRSIKLQLKRMIEERRKGNLMDHIVKLLHEYSKNLEELVGYRTLELREEKRKTEDLLHRMLPPSVASCLTRNRPVEPQNFDSVTIFFSDIVGFTALCAESTPFQVVTFLDELYRMFDGIISGYDVYKVETIGDAYMVVSGLPTRNEKHAGEIASMALELLHNTKTNFVIHHKPTQTLKLRAGIHTGPVMAGVVGLSMPRYCLFGDTVNTSARLESNGLPLRIHISEQSKKALVILGGYMIEERGLVEMKGKGKVLTFWLNSATSVAIKRRDIPKVTPTTAKSPLFHEGEENLLRRRSPRVTSDMRRFSVGGRSSLASRSFDGSGDILIPRRSVREASPLSRESPKIDHHEVARRKLSSGIRASSLECTVKGGLLSPPTMKEGSPDSTRATHSLEQLHMSPDMTLEVPPAPSTSASRLSNLHSPASSEPTLLVEDAPRVNFSTNTKELNHDIDKDEDSPISPSEEIQPMLFENNCNVLEFTNGECSSTGRRHSGSVRSWLTGFMKNKPSRKQQHPMNGLHHENLV</sequence>
<evidence type="ECO:0000256" key="13">
    <source>
        <dbReference type="ARBA" id="ARBA00023293"/>
    </source>
</evidence>
<evidence type="ECO:0000259" key="19">
    <source>
        <dbReference type="PROSITE" id="PS50125"/>
    </source>
</evidence>
<accession>A0A6A7G170</accession>
<feature type="domain" description="Guanylate cyclase" evidence="19">
    <location>
        <begin position="1161"/>
        <end position="1291"/>
    </location>
</feature>
<comment type="similarity">
    <text evidence="14">Belongs to the adenylyl cyclase class-4/guanylyl cyclase family.</text>
</comment>
<evidence type="ECO:0000256" key="3">
    <source>
        <dbReference type="ARBA" id="ARBA00012202"/>
    </source>
</evidence>
<comment type="catalytic activity">
    <reaction evidence="1 15">
        <text>GTP = 3',5'-cyclic GMP + diphosphate</text>
        <dbReference type="Rhea" id="RHEA:13665"/>
        <dbReference type="ChEBI" id="CHEBI:33019"/>
        <dbReference type="ChEBI" id="CHEBI:37565"/>
        <dbReference type="ChEBI" id="CHEBI:57746"/>
        <dbReference type="EC" id="4.6.1.2"/>
    </reaction>
</comment>
<dbReference type="GO" id="GO:0004383">
    <property type="term" value="F:guanylate cyclase activity"/>
    <property type="evidence" value="ECO:0007669"/>
    <property type="project" value="UniProtKB-EC"/>
</dbReference>
<dbReference type="GO" id="GO:0005525">
    <property type="term" value="F:GTP binding"/>
    <property type="evidence" value="ECO:0007669"/>
    <property type="project" value="UniProtKB-KW"/>
</dbReference>
<keyword evidence="13 15" id="KW-0141">cGMP biosynthesis</keyword>
<keyword evidence="4" id="KW-0812">Transmembrane</keyword>
<dbReference type="PANTHER" id="PTHR11920">
    <property type="entry name" value="GUANYLYL CYCLASE"/>
    <property type="match status" value="1"/>
</dbReference>
<feature type="region of interest" description="Disordered" evidence="16">
    <location>
        <begin position="1479"/>
        <end position="1504"/>
    </location>
</feature>
<keyword evidence="10" id="KW-0675">Receptor</keyword>
<dbReference type="InterPro" id="IPR001245">
    <property type="entry name" value="Ser-Thr/Tyr_kinase_cat_dom"/>
</dbReference>
<evidence type="ECO:0000256" key="9">
    <source>
        <dbReference type="ARBA" id="ARBA00023136"/>
    </source>
</evidence>
<reference evidence="20" key="1">
    <citation type="submission" date="2017-11" db="EMBL/GenBank/DDBJ databases">
        <title>The sensing device of the deep-sea amphipod.</title>
        <authorList>
            <person name="Kobayashi H."/>
            <person name="Nagahama T."/>
            <person name="Arai W."/>
            <person name="Sasagawa Y."/>
            <person name="Umeda M."/>
            <person name="Hayashi T."/>
            <person name="Nikaido I."/>
            <person name="Watanabe H."/>
            <person name="Oguri K."/>
            <person name="Kitazato H."/>
            <person name="Fujioka K."/>
            <person name="Kido Y."/>
            <person name="Takami H."/>
        </authorList>
    </citation>
    <scope>NUCLEOTIDE SEQUENCE</scope>
    <source>
        <tissue evidence="20">Whole body</tissue>
    </source>
</reference>
<evidence type="ECO:0000256" key="10">
    <source>
        <dbReference type="ARBA" id="ARBA00023170"/>
    </source>
</evidence>
<keyword evidence="6" id="KW-0547">Nucleotide-binding</keyword>
<keyword evidence="5 17" id="KW-0732">Signal</keyword>
<dbReference type="FunFam" id="3.30.70.1230:FF:000004">
    <property type="entry name" value="Guanylate cyclase"/>
    <property type="match status" value="1"/>
</dbReference>
<evidence type="ECO:0000256" key="15">
    <source>
        <dbReference type="RuleBase" id="RU003431"/>
    </source>
</evidence>
<evidence type="ECO:0000256" key="5">
    <source>
        <dbReference type="ARBA" id="ARBA00022729"/>
    </source>
</evidence>
<dbReference type="GO" id="GO:0004016">
    <property type="term" value="F:adenylate cyclase activity"/>
    <property type="evidence" value="ECO:0007669"/>
    <property type="project" value="TreeGrafter"/>
</dbReference>
<evidence type="ECO:0000313" key="20">
    <source>
        <dbReference type="EMBL" id="LAC24062.1"/>
    </source>
</evidence>
<dbReference type="GO" id="GO:0001653">
    <property type="term" value="F:peptide receptor activity"/>
    <property type="evidence" value="ECO:0007669"/>
    <property type="project" value="TreeGrafter"/>
</dbReference>
<dbReference type="InterPro" id="IPR050401">
    <property type="entry name" value="Cyclic_nucleotide_synthase"/>
</dbReference>
<keyword evidence="8" id="KW-0342">GTP-binding</keyword>
<dbReference type="GO" id="GO:0005524">
    <property type="term" value="F:ATP binding"/>
    <property type="evidence" value="ECO:0007669"/>
    <property type="project" value="InterPro"/>
</dbReference>
<dbReference type="InterPro" id="IPR018297">
    <property type="entry name" value="A/G_cyclase_CS"/>
</dbReference>
<feature type="domain" description="Protein kinase" evidence="18">
    <location>
        <begin position="797"/>
        <end position="1089"/>
    </location>
</feature>
<dbReference type="GO" id="GO:0005886">
    <property type="term" value="C:plasma membrane"/>
    <property type="evidence" value="ECO:0007669"/>
    <property type="project" value="TreeGrafter"/>
</dbReference>
<comment type="subcellular location">
    <subcellularLocation>
        <location evidence="2">Membrane</location>
        <topology evidence="2">Single-pass type I membrane protein</topology>
    </subcellularLocation>
</comment>
<name>A0A6A7G170_9CRUS</name>
<evidence type="ECO:0000256" key="1">
    <source>
        <dbReference type="ARBA" id="ARBA00001436"/>
    </source>
</evidence>
<keyword evidence="9" id="KW-0472">Membrane</keyword>
<dbReference type="Pfam" id="PF07714">
    <property type="entry name" value="PK_Tyr_Ser-Thr"/>
    <property type="match status" value="1"/>
</dbReference>